<dbReference type="GO" id="GO:0016024">
    <property type="term" value="P:CDP-diacylglycerol biosynthetic process"/>
    <property type="evidence" value="ECO:0007669"/>
    <property type="project" value="UniProtKB-UniPathway"/>
</dbReference>
<keyword evidence="16" id="KW-0594">Phospholipid biosynthesis</keyword>
<comment type="subcellular location">
    <subcellularLocation>
        <location evidence="2">Cell membrane</location>
        <topology evidence="2">Multi-pass membrane protein</topology>
    </subcellularLocation>
</comment>
<evidence type="ECO:0000313" key="21">
    <source>
        <dbReference type="Proteomes" id="UP000433101"/>
    </source>
</evidence>
<evidence type="ECO:0000256" key="7">
    <source>
        <dbReference type="ARBA" id="ARBA00019373"/>
    </source>
</evidence>
<evidence type="ECO:0000256" key="5">
    <source>
        <dbReference type="ARBA" id="ARBA00010185"/>
    </source>
</evidence>
<evidence type="ECO:0000256" key="4">
    <source>
        <dbReference type="ARBA" id="ARBA00005189"/>
    </source>
</evidence>
<dbReference type="InterPro" id="IPR000374">
    <property type="entry name" value="PC_trans"/>
</dbReference>
<keyword evidence="8" id="KW-1003">Cell membrane</keyword>
<feature type="transmembrane region" description="Helical" evidence="19">
    <location>
        <begin position="90"/>
        <end position="109"/>
    </location>
</feature>
<protein>
    <recommendedName>
        <fullName evidence="7 18">Phosphatidate cytidylyltransferase</fullName>
        <ecNumber evidence="6 18">2.7.7.41</ecNumber>
    </recommendedName>
</protein>
<dbReference type="RefSeq" id="WP_160777262.1">
    <property type="nucleotide sequence ID" value="NZ_WUMV01000009.1"/>
</dbReference>
<reference evidence="20 21" key="1">
    <citation type="submission" date="2019-12" db="EMBL/GenBank/DDBJ databases">
        <authorList>
            <person name="Li M."/>
        </authorList>
    </citation>
    <scope>NUCLEOTIDE SEQUENCE [LARGE SCALE GENOMIC DNA]</scope>
    <source>
        <strain evidence="20 21">GBMRC 2046</strain>
    </source>
</reference>
<feature type="transmembrane region" description="Helical" evidence="19">
    <location>
        <begin position="116"/>
        <end position="134"/>
    </location>
</feature>
<organism evidence="20 21">
    <name type="scientific">Stappia sediminis</name>
    <dbReference type="NCBI Taxonomy" id="2692190"/>
    <lineage>
        <taxon>Bacteria</taxon>
        <taxon>Pseudomonadati</taxon>
        <taxon>Pseudomonadota</taxon>
        <taxon>Alphaproteobacteria</taxon>
        <taxon>Hyphomicrobiales</taxon>
        <taxon>Stappiaceae</taxon>
        <taxon>Stappia</taxon>
    </lineage>
</organism>
<keyword evidence="14" id="KW-0443">Lipid metabolism</keyword>
<keyword evidence="11 18" id="KW-0812">Transmembrane</keyword>
<dbReference type="GO" id="GO:0004605">
    <property type="term" value="F:phosphatidate cytidylyltransferase activity"/>
    <property type="evidence" value="ECO:0007669"/>
    <property type="project" value="UniProtKB-EC"/>
</dbReference>
<gene>
    <name evidence="20" type="ORF">GR183_19060</name>
</gene>
<evidence type="ECO:0000256" key="12">
    <source>
        <dbReference type="ARBA" id="ARBA00022695"/>
    </source>
</evidence>
<keyword evidence="9" id="KW-0444">Lipid biosynthesis</keyword>
<evidence type="ECO:0000313" key="20">
    <source>
        <dbReference type="EMBL" id="MXN67018.1"/>
    </source>
</evidence>
<keyword evidence="10 18" id="KW-0808">Transferase</keyword>
<dbReference type="EC" id="2.7.7.41" evidence="6 18"/>
<evidence type="ECO:0000256" key="3">
    <source>
        <dbReference type="ARBA" id="ARBA00005119"/>
    </source>
</evidence>
<dbReference type="AlphaFoldDB" id="A0A7X3S9L5"/>
<evidence type="ECO:0000256" key="6">
    <source>
        <dbReference type="ARBA" id="ARBA00012487"/>
    </source>
</evidence>
<comment type="pathway">
    <text evidence="3 18">Phospholipid metabolism; CDP-diacylglycerol biosynthesis; CDP-diacylglycerol from sn-glycerol 3-phosphate: step 3/3.</text>
</comment>
<dbReference type="GO" id="GO:0005886">
    <property type="term" value="C:plasma membrane"/>
    <property type="evidence" value="ECO:0007669"/>
    <property type="project" value="UniProtKB-SubCell"/>
</dbReference>
<dbReference type="UniPathway" id="UPA00557">
    <property type="reaction ID" value="UER00614"/>
</dbReference>
<dbReference type="Pfam" id="PF01148">
    <property type="entry name" value="CTP_transf_1"/>
    <property type="match status" value="1"/>
</dbReference>
<comment type="pathway">
    <text evidence="4">Lipid metabolism.</text>
</comment>
<evidence type="ECO:0000256" key="11">
    <source>
        <dbReference type="ARBA" id="ARBA00022692"/>
    </source>
</evidence>
<dbReference type="PROSITE" id="PS01315">
    <property type="entry name" value="CDS"/>
    <property type="match status" value="1"/>
</dbReference>
<feature type="transmembrane region" description="Helical" evidence="19">
    <location>
        <begin position="140"/>
        <end position="161"/>
    </location>
</feature>
<evidence type="ECO:0000256" key="10">
    <source>
        <dbReference type="ARBA" id="ARBA00022679"/>
    </source>
</evidence>
<evidence type="ECO:0000256" key="1">
    <source>
        <dbReference type="ARBA" id="ARBA00001698"/>
    </source>
</evidence>
<accession>A0A7X3S9L5</accession>
<comment type="catalytic activity">
    <reaction evidence="1 18">
        <text>a 1,2-diacyl-sn-glycero-3-phosphate + CTP + H(+) = a CDP-1,2-diacyl-sn-glycerol + diphosphate</text>
        <dbReference type="Rhea" id="RHEA:16229"/>
        <dbReference type="ChEBI" id="CHEBI:15378"/>
        <dbReference type="ChEBI" id="CHEBI:33019"/>
        <dbReference type="ChEBI" id="CHEBI:37563"/>
        <dbReference type="ChEBI" id="CHEBI:58332"/>
        <dbReference type="ChEBI" id="CHEBI:58608"/>
        <dbReference type="EC" id="2.7.7.41"/>
    </reaction>
</comment>
<evidence type="ECO:0000256" key="18">
    <source>
        <dbReference type="RuleBase" id="RU003938"/>
    </source>
</evidence>
<keyword evidence="17" id="KW-1208">Phospholipid metabolism</keyword>
<evidence type="ECO:0000256" key="15">
    <source>
        <dbReference type="ARBA" id="ARBA00023136"/>
    </source>
</evidence>
<proteinExistence type="inferred from homology"/>
<dbReference type="Proteomes" id="UP000433101">
    <property type="component" value="Unassembled WGS sequence"/>
</dbReference>
<evidence type="ECO:0000256" key="13">
    <source>
        <dbReference type="ARBA" id="ARBA00022989"/>
    </source>
</evidence>
<dbReference type="EMBL" id="WUMV01000009">
    <property type="protein sequence ID" value="MXN67018.1"/>
    <property type="molecule type" value="Genomic_DNA"/>
</dbReference>
<keyword evidence="21" id="KW-1185">Reference proteome</keyword>
<evidence type="ECO:0000256" key="16">
    <source>
        <dbReference type="ARBA" id="ARBA00023209"/>
    </source>
</evidence>
<feature type="transmembrane region" description="Helical" evidence="19">
    <location>
        <begin position="182"/>
        <end position="201"/>
    </location>
</feature>
<evidence type="ECO:0000256" key="9">
    <source>
        <dbReference type="ARBA" id="ARBA00022516"/>
    </source>
</evidence>
<evidence type="ECO:0000256" key="19">
    <source>
        <dbReference type="SAM" id="Phobius"/>
    </source>
</evidence>
<dbReference type="PANTHER" id="PTHR46382">
    <property type="entry name" value="PHOSPHATIDATE CYTIDYLYLTRANSFERASE"/>
    <property type="match status" value="1"/>
</dbReference>
<name>A0A7X3S9L5_9HYPH</name>
<feature type="transmembrane region" description="Helical" evidence="19">
    <location>
        <begin position="67"/>
        <end position="84"/>
    </location>
</feature>
<evidence type="ECO:0000256" key="8">
    <source>
        <dbReference type="ARBA" id="ARBA00022475"/>
    </source>
</evidence>
<keyword evidence="15 19" id="KW-0472">Membrane</keyword>
<comment type="caution">
    <text evidence="20">The sequence shown here is derived from an EMBL/GenBank/DDBJ whole genome shotgun (WGS) entry which is preliminary data.</text>
</comment>
<sequence length="287" mass="29963">MNAERRTESEGTGQPSNLRLRVISALILAPVALAAVWFGGLVYSVFVAAACLLLLHEWMKIVGGSFPQVDAIASFIALFGALVLGHVGQYLPAVVLLFAGALLVAVVLRFNASHKWMAEGLVYAGLSGISLIALRTGEHGLVVIFFLLGIVWATDIAAYFAGRSIGGPKLWPKVSPKKTWSGALGGLMAALIVGAIFSYFTGAGFPVAWIGAALVLSVASQFGDLFESAVKRRFDVKDSGTLIPGHGGIMDRVDGLVAGGVVLYFLAVAATGNFADPIGELVALYGT</sequence>
<comment type="similarity">
    <text evidence="5 18">Belongs to the CDS family.</text>
</comment>
<evidence type="ECO:0000256" key="17">
    <source>
        <dbReference type="ARBA" id="ARBA00023264"/>
    </source>
</evidence>
<keyword evidence="12 18" id="KW-0548">Nucleotidyltransferase</keyword>
<dbReference type="PANTHER" id="PTHR46382:SF1">
    <property type="entry name" value="PHOSPHATIDATE CYTIDYLYLTRANSFERASE"/>
    <property type="match status" value="1"/>
</dbReference>
<keyword evidence="13 19" id="KW-1133">Transmembrane helix</keyword>
<evidence type="ECO:0000256" key="2">
    <source>
        <dbReference type="ARBA" id="ARBA00004651"/>
    </source>
</evidence>
<evidence type="ECO:0000256" key="14">
    <source>
        <dbReference type="ARBA" id="ARBA00023098"/>
    </source>
</evidence>
<feature type="transmembrane region" description="Helical" evidence="19">
    <location>
        <begin position="22"/>
        <end position="55"/>
    </location>
</feature>